<dbReference type="SUPFAM" id="SSF52129">
    <property type="entry name" value="Caspase-like"/>
    <property type="match status" value="1"/>
</dbReference>
<dbReference type="InterPro" id="IPR013783">
    <property type="entry name" value="Ig-like_fold"/>
</dbReference>
<dbReference type="InterPro" id="IPR029030">
    <property type="entry name" value="Caspase-like_dom_sf"/>
</dbReference>
<dbReference type="Gene3D" id="3.40.50.10390">
    <property type="entry name" value="Gingipain r, domain 1"/>
    <property type="match status" value="1"/>
</dbReference>
<name>A0A235BT76_UNCW3</name>
<proteinExistence type="predicted"/>
<gene>
    <name evidence="4" type="ORF">CH333_05855</name>
</gene>
<accession>A0A235BT76</accession>
<dbReference type="GO" id="GO:0006508">
    <property type="term" value="P:proteolysis"/>
    <property type="evidence" value="ECO:0007669"/>
    <property type="project" value="InterPro"/>
</dbReference>
<dbReference type="Gene3D" id="2.60.40.10">
    <property type="entry name" value="Immunoglobulins"/>
    <property type="match status" value="1"/>
</dbReference>
<feature type="non-terminal residue" evidence="4">
    <location>
        <position position="841"/>
    </location>
</feature>
<evidence type="ECO:0000313" key="4">
    <source>
        <dbReference type="EMBL" id="OYD15421.1"/>
    </source>
</evidence>
<dbReference type="GO" id="GO:0008234">
    <property type="term" value="F:cysteine-type peptidase activity"/>
    <property type="evidence" value="ECO:0007669"/>
    <property type="project" value="InterPro"/>
</dbReference>
<protein>
    <recommendedName>
        <fullName evidence="3">Gingipain domain-containing protein</fullName>
    </recommendedName>
</protein>
<dbReference type="Pfam" id="PF01364">
    <property type="entry name" value="Peptidase_C25"/>
    <property type="match status" value="1"/>
</dbReference>
<sequence length="841" mass="91929">MKCCTRCIALFTLLFSSLCFSEGARYLIITPDSFYDAILPLAEWKTKKGMKTKVAKLSETGSSASQIRSYIIEAYNYWDPRPEYLLLVGDHNTIDMPYHGGTESDNYYTDIEGDLYNEIIPGRFPASNVNQVNTMVSKTLGYERTPFMDDTLWFRRGTVIIREDNDAHDDSIYWDDTYYAINNMLGSGYVVIDTLSRLGGDNSNDVENAMTDGRTFVQFRGQGVGNWWSPFNINVNNCSTGFKLPVVVSATCATYYGIGYDLLRAGTASLPKGGVGCAATSTVCCNCAYLRSPIAKAFVDGMFRSYGVLGLACEAAREKVYAMYPDGDGPREYNGLICLGDPELNLWTYTPESLSVTYPEVIQPGETGVTVTVQNNEGLTPVRNALVCLMMDTTVYEYAYTNADGQVLLVVHPQGIGDIDITVTAKNCLPYEDTISVMPTGPYVIYLASSFADAINGNGDGVVNPGEEISLEVLVKNIGFEIAEGVHGTISIDTDFVMVLDSSDHFGDISPDSSKWGGDGFAFIVSPDCPPEYTIDILVDLSDTVGNNWEIDLPSLNVETGKLILDGTFVYDTLPGNNNDSIPNPGETVLLDIAVKNIGSSDLYNAEGIIRCGDDYVSMIDSIMYFDEIPSESTAVSLNQAEFTLSPLTPSGYNIPFELYTTEDGSTYIHRDTISFPLQVETGKLMVDTAIVCDTLPGDNGNSRLDPGETVHLDVAVKNTGPSALYGAEGVLRCGGDFVFMMDSILFFDEILPESTVVSSNHIEFIVSPLTVPGYDIPFELYTVEDGSTYTHCDTISFSLEVGEAGTGVPTGPDEYGYYCYDNTDTLYGFAPTYDWFEIAP</sequence>
<organism evidence="4 5">
    <name type="scientific">candidate division WOR-3 bacterium JGI_Cruoil_03_44_89</name>
    <dbReference type="NCBI Taxonomy" id="1973748"/>
    <lineage>
        <taxon>Bacteria</taxon>
        <taxon>Bacteria division WOR-3</taxon>
    </lineage>
</organism>
<evidence type="ECO:0000256" key="1">
    <source>
        <dbReference type="ARBA" id="ARBA00022729"/>
    </source>
</evidence>
<evidence type="ECO:0000256" key="2">
    <source>
        <dbReference type="SAM" id="SignalP"/>
    </source>
</evidence>
<keyword evidence="1 2" id="KW-0732">Signal</keyword>
<dbReference type="InterPro" id="IPR029031">
    <property type="entry name" value="Gingipain_N_sf"/>
</dbReference>
<dbReference type="InterPro" id="IPR001769">
    <property type="entry name" value="Gingipain"/>
</dbReference>
<evidence type="ECO:0000313" key="5">
    <source>
        <dbReference type="Proteomes" id="UP000215215"/>
    </source>
</evidence>
<reference evidence="4 5" key="1">
    <citation type="submission" date="2017-07" db="EMBL/GenBank/DDBJ databases">
        <title>Recovery of genomes from metagenomes via a dereplication, aggregation, and scoring strategy.</title>
        <authorList>
            <person name="Sieber C.M."/>
            <person name="Probst A.J."/>
            <person name="Sharrar A."/>
            <person name="Thomas B.C."/>
            <person name="Hess M."/>
            <person name="Tringe S.G."/>
            <person name="Banfield J.F."/>
        </authorList>
    </citation>
    <scope>NUCLEOTIDE SEQUENCE [LARGE SCALE GENOMIC DNA]</scope>
    <source>
        <strain evidence="4">JGI_Cruoil_03_44_89</strain>
    </source>
</reference>
<comment type="caution">
    <text evidence="4">The sequence shown here is derived from an EMBL/GenBank/DDBJ whole genome shotgun (WGS) entry which is preliminary data.</text>
</comment>
<dbReference type="Proteomes" id="UP000215215">
    <property type="component" value="Unassembled WGS sequence"/>
</dbReference>
<feature type="signal peptide" evidence="2">
    <location>
        <begin position="1"/>
        <end position="21"/>
    </location>
</feature>
<evidence type="ECO:0000259" key="3">
    <source>
        <dbReference type="Pfam" id="PF01364"/>
    </source>
</evidence>
<dbReference type="EMBL" id="NOZQ01000123">
    <property type="protein sequence ID" value="OYD15421.1"/>
    <property type="molecule type" value="Genomic_DNA"/>
</dbReference>
<feature type="chain" id="PRO_5012782539" description="Gingipain domain-containing protein" evidence="2">
    <location>
        <begin position="22"/>
        <end position="841"/>
    </location>
</feature>
<dbReference type="AlphaFoldDB" id="A0A235BT76"/>
<dbReference type="Gene3D" id="3.40.50.1460">
    <property type="match status" value="1"/>
</dbReference>
<feature type="domain" description="Gingipain" evidence="3">
    <location>
        <begin position="26"/>
        <end position="346"/>
    </location>
</feature>